<dbReference type="PANTHER" id="PTHR33096:SF1">
    <property type="entry name" value="CXC1-LIKE CYSTEINE CLUSTER ASSOCIATED WITH KDZ TRANSPOSASES DOMAIN-CONTAINING PROTEIN"/>
    <property type="match status" value="1"/>
</dbReference>
<sequence length="1016" mass="115111">MVNNPGRQRRRPIQSNTIIIRVSTVHTTRRSRNAADRSNRQQAAAEQADIEEAIQLGRRLGIIRPQMATGIQAAHPSDTENRQEPLFGSYFDADIRDEWADSPIATHAEYFRLRRYAERRETIAQQWAELDNKATAAYLLNQQSTSNWTTPAANPSINLSRCVCPSKDISERRVDLIDIIQQHAGLLVKFCKCTPDVIRLIHYGYFACSADEPRTAFSIRLVQYHHILWQASAVPASAFIESLSSFLDTRTTSPLFNRGSNHKRRELRVPFTLCVDLYIRILNKSRKIYEDGLGFTSIDKWASKCPQCFGPILNEVRNPGEATFHLSMDGNFQQRHYAHSSKDCPVEDQYPELFLRPSQITTDIEQLAATDAVATGINPPCSETHKAANDTRDGSTWDKCDNNGLFASTCRHDVPLIIANIHKTGEKLYYPLSIIRNFLADFSNHKVGVLYDIGCHLEAHIKKRNLLSNRIADLQFGTSVFHAYVHEWSCQVKYNPRFNNGWGLTDGEGLERFWSFLSPLVSTLRVSTRLHRLTSIQSRAEYYSAKLTSSTADWLLKKYSDCTETIQSSESILRQLHALPNPTTPGTNYTNTFFERQWHLERNYHLNINQTREKARQELGHLLCLQDELDAALPSPEPMLVPTLLSGSAINGSPLSTSLPSLPGVQSDLLWKVWYSKIDVRQQFLALAEERLPLRQACRIGEHTTLGTRASTRLMDSVRDRGRILHAAVDAYTARVLAFRTACPTRHAPPMMTYAELLRLQPDDPFWNDGLFTNGNEPWAIDVNTQRGIRFLASLNRGKEEHRRLGWEVRRAMRWATSCHNAIWGTMRTMAEARHVNTTPLPEAVLPLVCHEALDSHSSMVHRVHCAGVVVHARLIELARLQVEWDGKLVEVFEQTLPQAGDVDLLAAWELQIAQITRAMRNSHLSGIPGDINDQLLFPNGRPRSPSPDDLVHDADAHGNHYNSLAEDEPIGHPDEGNENINNRPEDDEDEDVEPLFQQLMEEVMLDNLTRAASLG</sequence>
<keyword evidence="4" id="KW-1185">Reference proteome</keyword>
<dbReference type="Pfam" id="PF18758">
    <property type="entry name" value="KDZ"/>
    <property type="match status" value="1"/>
</dbReference>
<evidence type="ECO:0000313" key="4">
    <source>
        <dbReference type="Proteomes" id="UP000054564"/>
    </source>
</evidence>
<feature type="compositionally biased region" description="Basic and acidic residues" evidence="1">
    <location>
        <begin position="950"/>
        <end position="959"/>
    </location>
</feature>
<feature type="region of interest" description="Disordered" evidence="1">
    <location>
        <begin position="25"/>
        <end position="44"/>
    </location>
</feature>
<evidence type="ECO:0000259" key="2">
    <source>
        <dbReference type="Pfam" id="PF18802"/>
    </source>
</evidence>
<dbReference type="PANTHER" id="PTHR33096">
    <property type="entry name" value="CXC2 DOMAIN-CONTAINING PROTEIN"/>
    <property type="match status" value="1"/>
</dbReference>
<dbReference type="AlphaFoldDB" id="A0A0L0VEW2"/>
<dbReference type="OrthoDB" id="2507164at2759"/>
<feature type="region of interest" description="Disordered" evidence="1">
    <location>
        <begin position="938"/>
        <end position="995"/>
    </location>
</feature>
<gene>
    <name evidence="3" type="ORF">PSTG_09197</name>
</gene>
<dbReference type="Proteomes" id="UP000054564">
    <property type="component" value="Unassembled WGS sequence"/>
</dbReference>
<feature type="domain" description="CxC1-like cysteine cluster associated with KDZ transposases" evidence="2">
    <location>
        <begin position="147"/>
        <end position="251"/>
    </location>
</feature>
<evidence type="ECO:0000313" key="3">
    <source>
        <dbReference type="EMBL" id="KNE97509.1"/>
    </source>
</evidence>
<evidence type="ECO:0000256" key="1">
    <source>
        <dbReference type="SAM" id="MobiDB-lite"/>
    </source>
</evidence>
<dbReference type="Pfam" id="PF18802">
    <property type="entry name" value="CxC1"/>
    <property type="match status" value="1"/>
</dbReference>
<dbReference type="STRING" id="1165861.A0A0L0VEW2"/>
<reference evidence="4" key="1">
    <citation type="submission" date="2014-03" db="EMBL/GenBank/DDBJ databases">
        <title>The Genome Sequence of Puccinia striiformis f. sp. tritici PST-78.</title>
        <authorList>
            <consortium name="The Broad Institute Genome Sequencing Platform"/>
            <person name="Cuomo C."/>
            <person name="Hulbert S."/>
            <person name="Chen X."/>
            <person name="Walker B."/>
            <person name="Young S.K."/>
            <person name="Zeng Q."/>
            <person name="Gargeya S."/>
            <person name="Fitzgerald M."/>
            <person name="Haas B."/>
            <person name="Abouelleil A."/>
            <person name="Alvarado L."/>
            <person name="Arachchi H.M."/>
            <person name="Berlin A.M."/>
            <person name="Chapman S.B."/>
            <person name="Goldberg J."/>
            <person name="Griggs A."/>
            <person name="Gujja S."/>
            <person name="Hansen M."/>
            <person name="Howarth C."/>
            <person name="Imamovic A."/>
            <person name="Larimer J."/>
            <person name="McCowan C."/>
            <person name="Montmayeur A."/>
            <person name="Murphy C."/>
            <person name="Neiman D."/>
            <person name="Pearson M."/>
            <person name="Priest M."/>
            <person name="Roberts A."/>
            <person name="Saif S."/>
            <person name="Shea T."/>
            <person name="Sisk P."/>
            <person name="Sykes S."/>
            <person name="Wortman J."/>
            <person name="Nusbaum C."/>
            <person name="Birren B."/>
        </authorList>
    </citation>
    <scope>NUCLEOTIDE SEQUENCE [LARGE SCALE GENOMIC DNA]</scope>
    <source>
        <strain evidence="4">race PST-78</strain>
    </source>
</reference>
<proteinExistence type="predicted"/>
<organism evidence="3 4">
    <name type="scientific">Puccinia striiformis f. sp. tritici PST-78</name>
    <dbReference type="NCBI Taxonomy" id="1165861"/>
    <lineage>
        <taxon>Eukaryota</taxon>
        <taxon>Fungi</taxon>
        <taxon>Dikarya</taxon>
        <taxon>Basidiomycota</taxon>
        <taxon>Pucciniomycotina</taxon>
        <taxon>Pucciniomycetes</taxon>
        <taxon>Pucciniales</taxon>
        <taxon>Pucciniaceae</taxon>
        <taxon>Puccinia</taxon>
    </lineage>
</organism>
<dbReference type="EMBL" id="AJIL01000067">
    <property type="protein sequence ID" value="KNE97509.1"/>
    <property type="molecule type" value="Genomic_DNA"/>
</dbReference>
<dbReference type="InterPro" id="IPR040521">
    <property type="entry name" value="KDZ"/>
</dbReference>
<dbReference type="InterPro" id="IPR041320">
    <property type="entry name" value="CxC1"/>
</dbReference>
<protein>
    <recommendedName>
        <fullName evidence="2">CxC1-like cysteine cluster associated with KDZ transposases domain-containing protein</fullName>
    </recommendedName>
</protein>
<accession>A0A0L0VEW2</accession>
<comment type="caution">
    <text evidence="3">The sequence shown here is derived from an EMBL/GenBank/DDBJ whole genome shotgun (WGS) entry which is preliminary data.</text>
</comment>
<name>A0A0L0VEW2_9BASI</name>